<dbReference type="SUPFAM" id="SSF48403">
    <property type="entry name" value="Ankyrin repeat"/>
    <property type="match status" value="1"/>
</dbReference>
<comment type="caution">
    <text evidence="5">The sequence shown here is derived from an EMBL/GenBank/DDBJ whole genome shotgun (WGS) entry which is preliminary data.</text>
</comment>
<dbReference type="InterPro" id="IPR002110">
    <property type="entry name" value="Ankyrin_rpt"/>
</dbReference>
<evidence type="ECO:0000256" key="1">
    <source>
        <dbReference type="ARBA" id="ARBA00022737"/>
    </source>
</evidence>
<dbReference type="Proteomes" id="UP001347796">
    <property type="component" value="Unassembled WGS sequence"/>
</dbReference>
<feature type="repeat" description="ANK" evidence="3">
    <location>
        <begin position="94"/>
        <end position="126"/>
    </location>
</feature>
<dbReference type="PANTHER" id="PTHR24171">
    <property type="entry name" value="ANKYRIN REPEAT DOMAIN-CONTAINING PROTEIN 39-RELATED"/>
    <property type="match status" value="1"/>
</dbReference>
<keyword evidence="6" id="KW-1185">Reference proteome</keyword>
<proteinExistence type="predicted"/>
<evidence type="ECO:0000256" key="4">
    <source>
        <dbReference type="SAM" id="MobiDB-lite"/>
    </source>
</evidence>
<dbReference type="Pfam" id="PF12796">
    <property type="entry name" value="Ank_2"/>
    <property type="match status" value="1"/>
</dbReference>
<reference evidence="5 6" key="1">
    <citation type="submission" date="2024-01" db="EMBL/GenBank/DDBJ databases">
        <title>The genome of the rayed Mediterranean limpet Patella caerulea (Linnaeus, 1758).</title>
        <authorList>
            <person name="Anh-Thu Weber A."/>
            <person name="Halstead-Nussloch G."/>
        </authorList>
    </citation>
    <scope>NUCLEOTIDE SEQUENCE [LARGE SCALE GENOMIC DNA]</scope>
    <source>
        <strain evidence="5">AATW-2023a</strain>
        <tissue evidence="5">Whole specimen</tissue>
    </source>
</reference>
<organism evidence="5 6">
    <name type="scientific">Patella caerulea</name>
    <name type="common">Rayed Mediterranean limpet</name>
    <dbReference type="NCBI Taxonomy" id="87958"/>
    <lineage>
        <taxon>Eukaryota</taxon>
        <taxon>Metazoa</taxon>
        <taxon>Spiralia</taxon>
        <taxon>Lophotrochozoa</taxon>
        <taxon>Mollusca</taxon>
        <taxon>Gastropoda</taxon>
        <taxon>Patellogastropoda</taxon>
        <taxon>Patelloidea</taxon>
        <taxon>Patellidae</taxon>
        <taxon>Patella</taxon>
    </lineage>
</organism>
<evidence type="ECO:0000313" key="6">
    <source>
        <dbReference type="Proteomes" id="UP001347796"/>
    </source>
</evidence>
<evidence type="ECO:0000313" key="5">
    <source>
        <dbReference type="EMBL" id="KAK6165565.1"/>
    </source>
</evidence>
<accession>A0AAN8G439</accession>
<keyword evidence="2 3" id="KW-0040">ANK repeat</keyword>
<evidence type="ECO:0000256" key="3">
    <source>
        <dbReference type="PROSITE-ProRule" id="PRU00023"/>
    </source>
</evidence>
<dbReference type="AlphaFoldDB" id="A0AAN8G439"/>
<feature type="region of interest" description="Disordered" evidence="4">
    <location>
        <begin position="211"/>
        <end position="231"/>
    </location>
</feature>
<keyword evidence="1" id="KW-0677">Repeat</keyword>
<dbReference type="Gene3D" id="1.25.40.20">
    <property type="entry name" value="Ankyrin repeat-containing domain"/>
    <property type="match status" value="1"/>
</dbReference>
<gene>
    <name evidence="5" type="ORF">SNE40_022471</name>
</gene>
<dbReference type="PROSITE" id="PS50088">
    <property type="entry name" value="ANK_REPEAT"/>
    <property type="match status" value="1"/>
</dbReference>
<evidence type="ECO:0000256" key="2">
    <source>
        <dbReference type="ARBA" id="ARBA00023043"/>
    </source>
</evidence>
<dbReference type="InterPro" id="IPR036770">
    <property type="entry name" value="Ankyrin_rpt-contain_sf"/>
</dbReference>
<protein>
    <submittedName>
        <fullName evidence="5">Uncharacterized protein</fullName>
    </submittedName>
</protein>
<sequence>MADKLGVLRDLQLHLKNARFPTDKLSTLSIQGDQKLSDKDLKLVQEFLCESVKIDNGPDAQTSQLYIACFWGLRDIVQKLLDMGVNCNKPNPGSMWTPLHAATFQENGPIVMMLLENHARPDIPDSEGRTPKDFASVSDIIWPHFAMLGLKRTSRNELLEKKVINRTPSGDQRYRDPAKGIKMASYSRPDSGYATNSDPFVAAAATGDVLADVSDTDKTKSQSQPRLSILK</sequence>
<dbReference type="EMBL" id="JAZGQO010000021">
    <property type="protein sequence ID" value="KAK6165565.1"/>
    <property type="molecule type" value="Genomic_DNA"/>
</dbReference>
<dbReference type="SMART" id="SM00248">
    <property type="entry name" value="ANK"/>
    <property type="match status" value="2"/>
</dbReference>
<name>A0AAN8G439_PATCE</name>
<feature type="compositionally biased region" description="Polar residues" evidence="4">
    <location>
        <begin position="221"/>
        <end position="231"/>
    </location>
</feature>